<dbReference type="Proteomes" id="UP001501352">
    <property type="component" value="Unassembled WGS sequence"/>
</dbReference>
<gene>
    <name evidence="3" type="ORF">GCM10009422_07420</name>
</gene>
<keyword evidence="2" id="KW-0732">Signal</keyword>
<evidence type="ECO:0000313" key="3">
    <source>
        <dbReference type="EMBL" id="GAA0614933.1"/>
    </source>
</evidence>
<feature type="signal peptide" evidence="2">
    <location>
        <begin position="1"/>
        <end position="25"/>
    </location>
</feature>
<sequence>MRKSAVISGVIAGLALIGAADVAAAQSQSRTRDPAVSLNDAQAARTTAPAGQSRMRFTERGRWGLDLNMSQPVGRESNLGDVEAGAYYRVNPRLRVGAAAGLATPEQDPARAPQTDQRTAPRFRLESIFRF</sequence>
<evidence type="ECO:0000256" key="1">
    <source>
        <dbReference type="SAM" id="MobiDB-lite"/>
    </source>
</evidence>
<dbReference type="EMBL" id="BAAAGA010000001">
    <property type="protein sequence ID" value="GAA0614933.1"/>
    <property type="molecule type" value="Genomic_DNA"/>
</dbReference>
<dbReference type="RefSeq" id="WP_343790557.1">
    <property type="nucleotide sequence ID" value="NZ_BAAAGA010000001.1"/>
</dbReference>
<feature type="chain" id="PRO_5045940057" description="Porin" evidence="2">
    <location>
        <begin position="26"/>
        <end position="131"/>
    </location>
</feature>
<feature type="region of interest" description="Disordered" evidence="1">
    <location>
        <begin position="25"/>
        <end position="54"/>
    </location>
</feature>
<comment type="caution">
    <text evidence="3">The sequence shown here is derived from an EMBL/GenBank/DDBJ whole genome shotgun (WGS) entry which is preliminary data.</text>
</comment>
<evidence type="ECO:0000256" key="2">
    <source>
        <dbReference type="SAM" id="SignalP"/>
    </source>
</evidence>
<protein>
    <recommendedName>
        <fullName evidence="5">Porin</fullName>
    </recommendedName>
</protein>
<keyword evidence="4" id="KW-1185">Reference proteome</keyword>
<organism evidence="3 4">
    <name type="scientific">Brevundimonas kwangchunensis</name>
    <dbReference type="NCBI Taxonomy" id="322163"/>
    <lineage>
        <taxon>Bacteria</taxon>
        <taxon>Pseudomonadati</taxon>
        <taxon>Pseudomonadota</taxon>
        <taxon>Alphaproteobacteria</taxon>
        <taxon>Caulobacterales</taxon>
        <taxon>Caulobacteraceae</taxon>
        <taxon>Brevundimonas</taxon>
    </lineage>
</organism>
<name>A0ABN1GN25_9CAUL</name>
<dbReference type="InterPro" id="IPR048887">
    <property type="entry name" value="NtrZ-like"/>
</dbReference>
<dbReference type="Pfam" id="PF20841">
    <property type="entry name" value="NtrZ"/>
    <property type="match status" value="1"/>
</dbReference>
<accession>A0ABN1GN25</accession>
<evidence type="ECO:0000313" key="4">
    <source>
        <dbReference type="Proteomes" id="UP001501352"/>
    </source>
</evidence>
<reference evidence="3 4" key="1">
    <citation type="journal article" date="2019" name="Int. J. Syst. Evol. Microbiol.">
        <title>The Global Catalogue of Microorganisms (GCM) 10K type strain sequencing project: providing services to taxonomists for standard genome sequencing and annotation.</title>
        <authorList>
            <consortium name="The Broad Institute Genomics Platform"/>
            <consortium name="The Broad Institute Genome Sequencing Center for Infectious Disease"/>
            <person name="Wu L."/>
            <person name="Ma J."/>
        </authorList>
    </citation>
    <scope>NUCLEOTIDE SEQUENCE [LARGE SCALE GENOMIC DNA]</scope>
    <source>
        <strain evidence="3 4">JCM 12928</strain>
    </source>
</reference>
<evidence type="ECO:0008006" key="5">
    <source>
        <dbReference type="Google" id="ProtNLM"/>
    </source>
</evidence>
<proteinExistence type="predicted"/>